<evidence type="ECO:0000313" key="2">
    <source>
        <dbReference type="EMBL" id="OMP65643.1"/>
    </source>
</evidence>
<accession>A0A1V2A3S5</accession>
<organism evidence="2 3">
    <name type="scientific">Domibacillus epiphyticus</name>
    <dbReference type="NCBI Taxonomy" id="1714355"/>
    <lineage>
        <taxon>Bacteria</taxon>
        <taxon>Bacillati</taxon>
        <taxon>Bacillota</taxon>
        <taxon>Bacilli</taxon>
        <taxon>Bacillales</taxon>
        <taxon>Bacillaceae</taxon>
        <taxon>Domibacillus</taxon>
    </lineage>
</organism>
<dbReference type="Gene3D" id="2.40.10.220">
    <property type="entry name" value="predicted glycosyltransferase like domains"/>
    <property type="match status" value="1"/>
</dbReference>
<dbReference type="OrthoDB" id="2969799at2"/>
<evidence type="ECO:0000313" key="3">
    <source>
        <dbReference type="Proteomes" id="UP000188613"/>
    </source>
</evidence>
<comment type="caution">
    <text evidence="2">The sequence shown here is derived from an EMBL/GenBank/DDBJ whole genome shotgun (WGS) entry which is preliminary data.</text>
</comment>
<dbReference type="Proteomes" id="UP000188613">
    <property type="component" value="Unassembled WGS sequence"/>
</dbReference>
<keyword evidence="3" id="KW-1185">Reference proteome</keyword>
<proteinExistence type="predicted"/>
<dbReference type="InterPro" id="IPR009875">
    <property type="entry name" value="PilZ_domain"/>
</dbReference>
<evidence type="ECO:0000259" key="1">
    <source>
        <dbReference type="Pfam" id="PF07238"/>
    </source>
</evidence>
<name>A0A1V2A3S5_9BACI</name>
<dbReference type="GO" id="GO:0035438">
    <property type="term" value="F:cyclic-di-GMP binding"/>
    <property type="evidence" value="ECO:0007669"/>
    <property type="project" value="InterPro"/>
</dbReference>
<dbReference type="Pfam" id="PF07238">
    <property type="entry name" value="PilZ"/>
    <property type="match status" value="1"/>
</dbReference>
<feature type="domain" description="PilZ" evidence="1">
    <location>
        <begin position="4"/>
        <end position="105"/>
    </location>
</feature>
<reference evidence="2 3" key="1">
    <citation type="submission" date="2016-12" db="EMBL/GenBank/DDBJ databases">
        <title>Domibacillus sp. SAB 38T whole genome sequencing.</title>
        <authorList>
            <person name="Verma A."/>
            <person name="Ojha A.K."/>
            <person name="Krishnamurthi S."/>
        </authorList>
    </citation>
    <scope>NUCLEOTIDE SEQUENCE [LARGE SCALE GENOMIC DNA]</scope>
    <source>
        <strain evidence="2 3">SAB 38</strain>
    </source>
</reference>
<dbReference type="RefSeq" id="WP_076768244.1">
    <property type="nucleotide sequence ID" value="NZ_MSFI01000033.1"/>
</dbReference>
<dbReference type="EMBL" id="MSFI01000033">
    <property type="protein sequence ID" value="OMP65643.1"/>
    <property type="molecule type" value="Genomic_DNA"/>
</dbReference>
<gene>
    <name evidence="2" type="ORF">BTO28_16305</name>
</gene>
<dbReference type="AlphaFoldDB" id="A0A1V2A3S5"/>
<sequence length="122" mass="14023">MVRNRRSTRKDLNIPVKGTVKIHKFKNEYISDHNAFIQVENISLNGLRFSSRLKFPVTKELTVSMDFEIFGMKNQLVGTLAWKRKEMTNYVYGVEIVSANMGYIQSVASLTKPDYKVTSGEQ</sequence>
<protein>
    <recommendedName>
        <fullName evidence="1">PilZ domain-containing protein</fullName>
    </recommendedName>
</protein>